<proteinExistence type="predicted"/>
<reference evidence="2 3" key="1">
    <citation type="submission" date="2023-03" db="EMBL/GenBank/DDBJ databases">
        <title>Whole genome sequencing of Methanotrichaceae archaeon M04Ac.</title>
        <authorList>
            <person name="Khomyakova M.A."/>
            <person name="Merkel A.Y."/>
            <person name="Slobodkin A.I."/>
        </authorList>
    </citation>
    <scope>NUCLEOTIDE SEQUENCE [LARGE SCALE GENOMIC DNA]</scope>
    <source>
        <strain evidence="2 3">M04Ac</strain>
    </source>
</reference>
<accession>A0ABT5XC06</accession>
<name>A0ABT5XC06_9EURY</name>
<evidence type="ECO:0000256" key="1">
    <source>
        <dbReference type="SAM" id="MobiDB-lite"/>
    </source>
</evidence>
<gene>
    <name evidence="2" type="ORF">P0O24_01425</name>
</gene>
<evidence type="ECO:0000313" key="2">
    <source>
        <dbReference type="EMBL" id="MDF0592246.1"/>
    </source>
</evidence>
<dbReference type="EMBL" id="JARFPL010000003">
    <property type="protein sequence ID" value="MDF0592246.1"/>
    <property type="molecule type" value="Genomic_DNA"/>
</dbReference>
<evidence type="ECO:0000313" key="3">
    <source>
        <dbReference type="Proteomes" id="UP001215956"/>
    </source>
</evidence>
<dbReference type="Proteomes" id="UP001215956">
    <property type="component" value="Unassembled WGS sequence"/>
</dbReference>
<comment type="caution">
    <text evidence="2">The sequence shown here is derived from an EMBL/GenBank/DDBJ whole genome shotgun (WGS) entry which is preliminary data.</text>
</comment>
<protein>
    <submittedName>
        <fullName evidence="2">Uncharacterized protein</fullName>
    </submittedName>
</protein>
<feature type="region of interest" description="Disordered" evidence="1">
    <location>
        <begin position="43"/>
        <end position="67"/>
    </location>
</feature>
<feature type="compositionally biased region" description="Basic and acidic residues" evidence="1">
    <location>
        <begin position="50"/>
        <end position="67"/>
    </location>
</feature>
<organism evidence="2 3">
    <name type="scientific">Candidatus Methanocrinis alkalitolerans</name>
    <dbReference type="NCBI Taxonomy" id="3033395"/>
    <lineage>
        <taxon>Archaea</taxon>
        <taxon>Methanobacteriati</taxon>
        <taxon>Methanobacteriota</taxon>
        <taxon>Stenosarchaea group</taxon>
        <taxon>Methanomicrobia</taxon>
        <taxon>Methanotrichales</taxon>
        <taxon>Methanotrichaceae</taxon>
        <taxon>Methanocrinis</taxon>
    </lineage>
</organism>
<keyword evidence="3" id="KW-1185">Reference proteome</keyword>
<sequence length="67" mass="7510">MMAEDGSISEENLERTLKEAAEGYGDLVAISVVHHVSMRTLRSQLKKMKRDGAHQSDPVERSNEKVN</sequence>